<comment type="caution">
    <text evidence="1">The sequence shown here is derived from an EMBL/GenBank/DDBJ whole genome shotgun (WGS) entry which is preliminary data.</text>
</comment>
<evidence type="ECO:0000313" key="2">
    <source>
        <dbReference type="Proteomes" id="UP000284763"/>
    </source>
</evidence>
<dbReference type="EMBL" id="QZAB01000276">
    <property type="protein sequence ID" value="RQD85932.1"/>
    <property type="molecule type" value="Genomic_DNA"/>
</dbReference>
<evidence type="ECO:0000313" key="1">
    <source>
        <dbReference type="EMBL" id="RQD85932.1"/>
    </source>
</evidence>
<proteinExistence type="predicted"/>
<dbReference type="AlphaFoldDB" id="A0A424YYI3"/>
<reference evidence="1 2" key="1">
    <citation type="submission" date="2018-08" db="EMBL/GenBank/DDBJ databases">
        <title>The metabolism and importance of syntrophic acetate oxidation coupled to methane or sulfide production in haloalkaline environments.</title>
        <authorList>
            <person name="Timmers P.H.A."/>
            <person name="Vavourakis C.D."/>
            <person name="Sorokin D.Y."/>
            <person name="Sinninghe Damste J.S."/>
            <person name="Muyzer G."/>
            <person name="Stams A.J.M."/>
            <person name="Plugge C.M."/>
        </authorList>
    </citation>
    <scope>NUCLEOTIDE SEQUENCE [LARGE SCALE GENOMIC DNA]</scope>
    <source>
        <strain evidence="1">MSAO_Arc3</strain>
    </source>
</reference>
<organism evidence="1 2">
    <name type="scientific">Methanosalsum natronophilum</name>
    <dbReference type="NCBI Taxonomy" id="768733"/>
    <lineage>
        <taxon>Archaea</taxon>
        <taxon>Methanobacteriati</taxon>
        <taxon>Methanobacteriota</taxon>
        <taxon>Stenosarchaea group</taxon>
        <taxon>Methanomicrobia</taxon>
        <taxon>Methanosarcinales</taxon>
        <taxon>Methanosarcinaceae</taxon>
        <taxon>Methanosalsum</taxon>
    </lineage>
</organism>
<dbReference type="PROSITE" id="PS51257">
    <property type="entry name" value="PROKAR_LIPOPROTEIN"/>
    <property type="match status" value="1"/>
</dbReference>
<name>A0A424YYI3_9EURY</name>
<dbReference type="Proteomes" id="UP000284763">
    <property type="component" value="Unassembled WGS sequence"/>
</dbReference>
<gene>
    <name evidence="1" type="ORF">D5R95_04210</name>
</gene>
<sequence>MKLKILMILSFSVLMLTLSIGCIDNNEELPDMDVEDLSMVEDTPHELEHLGNPTISGDSIANDYVDAPGIVEASRGIYQSDDAEIHLTVIEMEDIQSADNFVEEYKATYPEFNNRDRFVEETVDGQDVTRINKFTRVGGEYVDRFTYIWNQQNYVFVVEGNTDDYTFLKDFVKAAGF</sequence>
<accession>A0A424YYI3</accession>
<evidence type="ECO:0008006" key="3">
    <source>
        <dbReference type="Google" id="ProtNLM"/>
    </source>
</evidence>
<protein>
    <recommendedName>
        <fullName evidence="3">DUF4367 domain-containing protein</fullName>
    </recommendedName>
</protein>